<dbReference type="Proteomes" id="UP000298585">
    <property type="component" value="Chromosome"/>
</dbReference>
<organism evidence="13 14">
    <name type="scientific">Buchnera aphidicola</name>
    <name type="common">Sitobion avenae</name>
    <dbReference type="NCBI Taxonomy" id="571428"/>
    <lineage>
        <taxon>Bacteria</taxon>
        <taxon>Pseudomonadati</taxon>
        <taxon>Pseudomonadota</taxon>
        <taxon>Gammaproteobacteria</taxon>
        <taxon>Enterobacterales</taxon>
        <taxon>Erwiniaceae</taxon>
        <taxon>Buchnera</taxon>
    </lineage>
</organism>
<evidence type="ECO:0000256" key="4">
    <source>
        <dbReference type="ARBA" id="ARBA00022695"/>
    </source>
</evidence>
<dbReference type="EMBL" id="CP034855">
    <property type="protein sequence ID" value="QCI25639.1"/>
    <property type="molecule type" value="Genomic_DNA"/>
</dbReference>
<dbReference type="InterPro" id="IPR010372">
    <property type="entry name" value="DNA_pol3_delta_N"/>
</dbReference>
<evidence type="ECO:0000256" key="2">
    <source>
        <dbReference type="ARBA" id="ARBA00017703"/>
    </source>
</evidence>
<dbReference type="InterPro" id="IPR027417">
    <property type="entry name" value="P-loop_NTPase"/>
</dbReference>
<dbReference type="GO" id="GO:0003887">
    <property type="term" value="F:DNA-directed DNA polymerase activity"/>
    <property type="evidence" value="ECO:0007669"/>
    <property type="project" value="UniProtKB-UniRule"/>
</dbReference>
<evidence type="ECO:0000256" key="6">
    <source>
        <dbReference type="ARBA" id="ARBA00022932"/>
    </source>
</evidence>
<feature type="domain" description="DNA polymerase III subunit delta C-terminal" evidence="12">
    <location>
        <begin position="218"/>
        <end position="334"/>
    </location>
</feature>
<comment type="catalytic activity">
    <reaction evidence="9">
        <text>DNA(n) + a 2'-deoxyribonucleoside 5'-triphosphate = DNA(n+1) + diphosphate</text>
        <dbReference type="Rhea" id="RHEA:22508"/>
        <dbReference type="Rhea" id="RHEA-COMP:17339"/>
        <dbReference type="Rhea" id="RHEA-COMP:17340"/>
        <dbReference type="ChEBI" id="CHEBI:33019"/>
        <dbReference type="ChEBI" id="CHEBI:61560"/>
        <dbReference type="ChEBI" id="CHEBI:173112"/>
        <dbReference type="EC" id="2.7.7.7"/>
    </reaction>
</comment>
<dbReference type="Gene3D" id="3.40.50.300">
    <property type="entry name" value="P-loop containing nucleotide triphosphate hydrolases"/>
    <property type="match status" value="1"/>
</dbReference>
<evidence type="ECO:0000256" key="1">
    <source>
        <dbReference type="ARBA" id="ARBA00012417"/>
    </source>
</evidence>
<comment type="subunit">
    <text evidence="7">DNA polymerase III contains a core (composed of alpha, epsilon and theta chains) that associates with a tau subunit. This core dimerizes to form the POLIII' complex. PolIII' associates with the gamma complex (composed of gamma, delta, delta', psi and chi chains) and with the beta chain to form the complete DNA polymerase III complex.</text>
</comment>
<name>A0A4D6Y8I6_9GAMM</name>
<reference evidence="13 14" key="1">
    <citation type="submission" date="2018-12" db="EMBL/GenBank/DDBJ databases">
        <authorList>
            <person name="Chong R.A."/>
        </authorList>
    </citation>
    <scope>NUCLEOTIDE SEQUENCE [LARGE SCALE GENOMIC DNA]</scope>
    <source>
        <strain evidence="13 14">Sav</strain>
    </source>
</reference>
<evidence type="ECO:0000259" key="12">
    <source>
        <dbReference type="Pfam" id="PF14840"/>
    </source>
</evidence>
<dbReference type="PANTHER" id="PTHR34388">
    <property type="entry name" value="DNA POLYMERASE III SUBUNIT DELTA"/>
    <property type="match status" value="1"/>
</dbReference>
<keyword evidence="4 13" id="KW-0548">Nucleotidyltransferase</keyword>
<sequence length="334" mass="40303">MKTTNPNELKKKLIKKLHPFYILLGEDFCLLERNQNLILNFSYKKGFLEKVIIDIEKDKDWNKIVLLYKTKNLFFKKTTLIINFLIKKLNNFLIEKVYKIFFLFDSDILIILKFNHLSYFVQRNKLLNKFLNCHYNSIVSCFTPYNLSFINWIQYEIKEKNINMEEKALSLLCKHYKGNTLFIYNVLDIISITWPDTPITRAKLKKIIIDFFEFSELCWINSIFENQREKSIYILNIFLKRKYNPLVLVRSLQKDLYKLIHMKRETKINMNTFSEEYNISSLRDKHFMNALKKINCINLLKAIQILVKIEINIKKKYNNDVWNQLQELTLILCN</sequence>
<keyword evidence="3 13" id="KW-0808">Transferase</keyword>
<dbReference type="OrthoDB" id="9770982at2"/>
<protein>
    <recommendedName>
        <fullName evidence="2 10">DNA polymerase III subunit delta</fullName>
        <ecNumber evidence="1 10">2.7.7.7</ecNumber>
    </recommendedName>
</protein>
<dbReference type="GO" id="GO:0003677">
    <property type="term" value="F:DNA binding"/>
    <property type="evidence" value="ECO:0007669"/>
    <property type="project" value="InterPro"/>
</dbReference>
<evidence type="ECO:0000256" key="5">
    <source>
        <dbReference type="ARBA" id="ARBA00022705"/>
    </source>
</evidence>
<dbReference type="Gene3D" id="1.20.272.10">
    <property type="match status" value="1"/>
</dbReference>
<dbReference type="RefSeq" id="WP_158338661.1">
    <property type="nucleotide sequence ID" value="NZ_CP034855.1"/>
</dbReference>
<dbReference type="EC" id="2.7.7.7" evidence="1 10"/>
<comment type="similarity">
    <text evidence="8">Belongs to the DNA polymerase HolA subunit family.</text>
</comment>
<evidence type="ECO:0000256" key="9">
    <source>
        <dbReference type="ARBA" id="ARBA00049244"/>
    </source>
</evidence>
<evidence type="ECO:0000313" key="13">
    <source>
        <dbReference type="EMBL" id="QCI25639.1"/>
    </source>
</evidence>
<evidence type="ECO:0000256" key="8">
    <source>
        <dbReference type="ARBA" id="ARBA00034754"/>
    </source>
</evidence>
<proteinExistence type="inferred from homology"/>
<dbReference type="NCBIfam" id="TIGR01128">
    <property type="entry name" value="holA"/>
    <property type="match status" value="1"/>
</dbReference>
<dbReference type="GO" id="GO:0009360">
    <property type="term" value="C:DNA polymerase III complex"/>
    <property type="evidence" value="ECO:0007669"/>
    <property type="project" value="UniProtKB-UniRule"/>
</dbReference>
<dbReference type="SUPFAM" id="SSF52540">
    <property type="entry name" value="P-loop containing nucleoside triphosphate hydrolases"/>
    <property type="match status" value="1"/>
</dbReference>
<dbReference type="Pfam" id="PF06144">
    <property type="entry name" value="DNA_pol3_delta"/>
    <property type="match status" value="1"/>
</dbReference>
<dbReference type="Pfam" id="PF14840">
    <property type="entry name" value="DNA_pol3_delt_C"/>
    <property type="match status" value="1"/>
</dbReference>
<dbReference type="Gene3D" id="1.10.8.60">
    <property type="match status" value="1"/>
</dbReference>
<evidence type="ECO:0000256" key="3">
    <source>
        <dbReference type="ARBA" id="ARBA00022679"/>
    </source>
</evidence>
<dbReference type="InterPro" id="IPR008921">
    <property type="entry name" value="DNA_pol3_clamp-load_cplx_C"/>
</dbReference>
<dbReference type="SUPFAM" id="SSF48019">
    <property type="entry name" value="post-AAA+ oligomerization domain-like"/>
    <property type="match status" value="1"/>
</dbReference>
<dbReference type="GO" id="GO:0006261">
    <property type="term" value="P:DNA-templated DNA replication"/>
    <property type="evidence" value="ECO:0007669"/>
    <property type="project" value="TreeGrafter"/>
</dbReference>
<evidence type="ECO:0000256" key="7">
    <source>
        <dbReference type="ARBA" id="ARBA00026073"/>
    </source>
</evidence>
<dbReference type="InterPro" id="IPR032780">
    <property type="entry name" value="DNA_pol3_delt_C"/>
</dbReference>
<dbReference type="InterPro" id="IPR005790">
    <property type="entry name" value="DNA_polIII_delta"/>
</dbReference>
<reference evidence="13 14" key="2">
    <citation type="submission" date="2019-05" db="EMBL/GenBank/DDBJ databases">
        <title>Genome evolution of the obligate endosymbiont Buchnera aphidicola.</title>
        <authorList>
            <person name="Moran N.A."/>
        </authorList>
    </citation>
    <scope>NUCLEOTIDE SEQUENCE [LARGE SCALE GENOMIC DNA]</scope>
    <source>
        <strain evidence="13 14">Sav</strain>
    </source>
</reference>
<accession>A0A4D6Y8I6</accession>
<feature type="domain" description="DNA polymerase III delta N-terminal" evidence="11">
    <location>
        <begin position="21"/>
        <end position="129"/>
    </location>
</feature>
<keyword evidence="6" id="KW-0239">DNA-directed DNA polymerase</keyword>
<dbReference type="PANTHER" id="PTHR34388:SF1">
    <property type="entry name" value="DNA POLYMERASE III SUBUNIT DELTA"/>
    <property type="match status" value="1"/>
</dbReference>
<evidence type="ECO:0000256" key="10">
    <source>
        <dbReference type="NCBIfam" id="TIGR01128"/>
    </source>
</evidence>
<evidence type="ECO:0000313" key="14">
    <source>
        <dbReference type="Proteomes" id="UP000298585"/>
    </source>
</evidence>
<keyword evidence="5" id="KW-0235">DNA replication</keyword>
<gene>
    <name evidence="13" type="primary">holA</name>
    <name evidence="13" type="ORF">D9V77_02215</name>
</gene>
<evidence type="ECO:0000259" key="11">
    <source>
        <dbReference type="Pfam" id="PF06144"/>
    </source>
</evidence>
<dbReference type="AlphaFoldDB" id="A0A4D6Y8I6"/>